<organism evidence="1 2">
    <name type="scientific">Brachionus plicatilis</name>
    <name type="common">Marine rotifer</name>
    <name type="synonym">Brachionus muelleri</name>
    <dbReference type="NCBI Taxonomy" id="10195"/>
    <lineage>
        <taxon>Eukaryota</taxon>
        <taxon>Metazoa</taxon>
        <taxon>Spiralia</taxon>
        <taxon>Gnathifera</taxon>
        <taxon>Rotifera</taxon>
        <taxon>Eurotatoria</taxon>
        <taxon>Monogononta</taxon>
        <taxon>Pseudotrocha</taxon>
        <taxon>Ploima</taxon>
        <taxon>Brachionidae</taxon>
        <taxon>Brachionus</taxon>
    </lineage>
</organism>
<reference evidence="1 2" key="1">
    <citation type="journal article" date="2018" name="Sci. Rep.">
        <title>Genomic signatures of local adaptation to the degree of environmental predictability in rotifers.</title>
        <authorList>
            <person name="Franch-Gras L."/>
            <person name="Hahn C."/>
            <person name="Garcia-Roger E.M."/>
            <person name="Carmona M.J."/>
            <person name="Serra M."/>
            <person name="Gomez A."/>
        </authorList>
    </citation>
    <scope>NUCLEOTIDE SEQUENCE [LARGE SCALE GENOMIC DNA]</scope>
    <source>
        <strain evidence="1">HYR1</strain>
    </source>
</reference>
<proteinExistence type="predicted"/>
<dbReference type="AlphaFoldDB" id="A0A3M7R4G6"/>
<evidence type="ECO:0000313" key="1">
    <source>
        <dbReference type="EMBL" id="RNA18135.1"/>
    </source>
</evidence>
<name>A0A3M7R4G6_BRAPC</name>
<protein>
    <submittedName>
        <fullName evidence="1">Uncharacterized protein</fullName>
    </submittedName>
</protein>
<evidence type="ECO:0000313" key="2">
    <source>
        <dbReference type="Proteomes" id="UP000276133"/>
    </source>
</evidence>
<accession>A0A3M7R4G6</accession>
<comment type="caution">
    <text evidence="1">The sequence shown here is derived from an EMBL/GenBank/DDBJ whole genome shotgun (WGS) entry which is preliminary data.</text>
</comment>
<dbReference type="Proteomes" id="UP000276133">
    <property type="component" value="Unassembled WGS sequence"/>
</dbReference>
<dbReference type="EMBL" id="REGN01004304">
    <property type="protein sequence ID" value="RNA18135.1"/>
    <property type="molecule type" value="Genomic_DNA"/>
</dbReference>
<gene>
    <name evidence="1" type="ORF">BpHYR1_022512</name>
</gene>
<keyword evidence="2" id="KW-1185">Reference proteome</keyword>
<sequence>MKWYILPGISLEYPSHSVKLLFCISGLCLAGGIGRTCKKKKLVSSLVPTTLFGSNVSLAQNISFHSDYLVVVFGLGIKTLIHTLSYEKYAIKNSFISTVVIAHLLYFKRKIKNKDLDSLNTIIKKFQVVITIVSL</sequence>